<protein>
    <submittedName>
        <fullName evidence="4">Glycosyltransferase family 4 protein</fullName>
    </submittedName>
</protein>
<dbReference type="Pfam" id="PF00534">
    <property type="entry name" value="Glycos_transf_1"/>
    <property type="match status" value="1"/>
</dbReference>
<dbReference type="PANTHER" id="PTHR46401:SF2">
    <property type="entry name" value="GLYCOSYLTRANSFERASE WBBK-RELATED"/>
    <property type="match status" value="1"/>
</dbReference>
<dbReference type="EMBL" id="CP060139">
    <property type="protein sequence ID" value="QNR24773.1"/>
    <property type="molecule type" value="Genomic_DNA"/>
</dbReference>
<dbReference type="AlphaFoldDB" id="A0A7H0VGC5"/>
<evidence type="ECO:0000313" key="4">
    <source>
        <dbReference type="EMBL" id="QNR24773.1"/>
    </source>
</evidence>
<dbReference type="GO" id="GO:0016757">
    <property type="term" value="F:glycosyltransferase activity"/>
    <property type="evidence" value="ECO:0007669"/>
    <property type="project" value="InterPro"/>
</dbReference>
<proteinExistence type="predicted"/>
<dbReference type="Gene3D" id="3.40.50.2000">
    <property type="entry name" value="Glycogen Phosphorylase B"/>
    <property type="match status" value="2"/>
</dbReference>
<evidence type="ECO:0000256" key="2">
    <source>
        <dbReference type="SAM" id="Phobius"/>
    </source>
</evidence>
<keyword evidence="2" id="KW-1133">Transmembrane helix</keyword>
<dbReference type="Proteomes" id="UP000516305">
    <property type="component" value="Chromosome"/>
</dbReference>
<keyword evidence="5" id="KW-1185">Reference proteome</keyword>
<name>A0A7H0VGC5_9FLAO</name>
<dbReference type="GO" id="GO:0009103">
    <property type="term" value="P:lipopolysaccharide biosynthetic process"/>
    <property type="evidence" value="ECO:0007669"/>
    <property type="project" value="TreeGrafter"/>
</dbReference>
<reference evidence="4 5" key="1">
    <citation type="submission" date="2020-08" db="EMBL/GenBank/DDBJ databases">
        <title>Croceimicrobium hydrocarbonivorans gen. nov., sp. nov., a novel marine bacterium isolated from a bacterial consortium that degrades polyethylene terephthalate.</title>
        <authorList>
            <person name="Liu R."/>
        </authorList>
    </citation>
    <scope>NUCLEOTIDE SEQUENCE [LARGE SCALE GENOMIC DNA]</scope>
    <source>
        <strain evidence="4 5">A20-9</strain>
    </source>
</reference>
<dbReference type="RefSeq" id="WP_210759299.1">
    <property type="nucleotide sequence ID" value="NZ_CP060139.1"/>
</dbReference>
<accession>A0A7H0VGC5</accession>
<feature type="domain" description="Glycosyl transferase family 1" evidence="3">
    <location>
        <begin position="209"/>
        <end position="323"/>
    </location>
</feature>
<dbReference type="InterPro" id="IPR001296">
    <property type="entry name" value="Glyco_trans_1"/>
</dbReference>
<gene>
    <name evidence="4" type="ORF">H4K34_02705</name>
</gene>
<evidence type="ECO:0000256" key="1">
    <source>
        <dbReference type="ARBA" id="ARBA00022679"/>
    </source>
</evidence>
<organism evidence="4 5">
    <name type="scientific">Croceimicrobium hydrocarbonivorans</name>
    <dbReference type="NCBI Taxonomy" id="2761580"/>
    <lineage>
        <taxon>Bacteria</taxon>
        <taxon>Pseudomonadati</taxon>
        <taxon>Bacteroidota</taxon>
        <taxon>Flavobacteriia</taxon>
        <taxon>Flavobacteriales</taxon>
        <taxon>Owenweeksiaceae</taxon>
        <taxon>Croceimicrobium</taxon>
    </lineage>
</organism>
<sequence>MATRKEVLFIAPFYNAFICGDLQTLQAVYPVKQSVRNWKVRALIPWRWLEQFFMIISRARKTQFIFIEFGGFWSLVPAYLGAILKIPVYIVLHGTDAASLPHYKYGSLRKQWIRKICGASYRKATCLLPVSESLIHTDNSYNEYDQLQGLKQFYPNLKTPIRVIPNGLDFSKWERDQDYVRNNYRFTAVFNDSQFLLKGGDLIEQLALEFPNCEFVVIGTDGPKNPEWRKGKVKYLGRLSQAELKAEFYQSSFHFQLSRFEGFGLSLCEAMLCGCVPIVSSVNILPEIVGNSGFVVEKAEVLSLKMQVKLALESLDLEKRRKEARFLIQDRYAADLRKQQLLKLLEEFS</sequence>
<dbReference type="PANTHER" id="PTHR46401">
    <property type="entry name" value="GLYCOSYLTRANSFERASE WBBK-RELATED"/>
    <property type="match status" value="1"/>
</dbReference>
<keyword evidence="2" id="KW-0472">Membrane</keyword>
<evidence type="ECO:0000259" key="3">
    <source>
        <dbReference type="Pfam" id="PF00534"/>
    </source>
</evidence>
<feature type="transmembrane region" description="Helical" evidence="2">
    <location>
        <begin position="64"/>
        <end position="84"/>
    </location>
</feature>
<dbReference type="KEGG" id="chyd:H4K34_02705"/>
<keyword evidence="2" id="KW-0812">Transmembrane</keyword>
<evidence type="ECO:0000313" key="5">
    <source>
        <dbReference type="Proteomes" id="UP000516305"/>
    </source>
</evidence>
<dbReference type="SUPFAM" id="SSF53756">
    <property type="entry name" value="UDP-Glycosyltransferase/glycogen phosphorylase"/>
    <property type="match status" value="1"/>
</dbReference>
<dbReference type="CDD" id="cd03801">
    <property type="entry name" value="GT4_PimA-like"/>
    <property type="match status" value="1"/>
</dbReference>
<keyword evidence="1 4" id="KW-0808">Transferase</keyword>